<comment type="subcellular location">
    <subcellularLocation>
        <location evidence="1">Endomembrane system</location>
        <topology evidence="1">Multi-pass membrane protein</topology>
    </subcellularLocation>
</comment>
<evidence type="ECO:0000256" key="7">
    <source>
        <dbReference type="ARBA" id="ARBA00022989"/>
    </source>
</evidence>
<dbReference type="NCBIfam" id="NF001960">
    <property type="entry name" value="PRK00733.3-5"/>
    <property type="match status" value="1"/>
</dbReference>
<keyword evidence="3" id="KW-0813">Transport</keyword>
<keyword evidence="6" id="KW-1278">Translocase</keyword>
<dbReference type="PIRSF" id="PIRSF001265">
    <property type="entry name" value="H+-PPase"/>
    <property type="match status" value="1"/>
</dbReference>
<keyword evidence="7 11" id="KW-1133">Transmembrane helix</keyword>
<dbReference type="NCBIfam" id="TIGR01104">
    <property type="entry name" value="V_PPase"/>
    <property type="match status" value="1"/>
</dbReference>
<evidence type="ECO:0000256" key="2">
    <source>
        <dbReference type="ARBA" id="ARBA00013242"/>
    </source>
</evidence>
<evidence type="ECO:0000256" key="8">
    <source>
        <dbReference type="ARBA" id="ARBA00023065"/>
    </source>
</evidence>
<proteinExistence type="inferred from homology"/>
<sequence>MTFGMQKVDTIWFPIAGSLLGFFSVAVLIRAVLKSPKASKEVEEIGELIRKGAKAFLWMETKILVFVVAVLGIMVAVLTWENNGYRELIAYLFGVLCSAAAGIIGMYIGTQANTRTVQGAYSGVSTALRIALNGGAVMSFSVVSLSLLGVTICWIAFDAVTCAAFGFGASTIALFFRAAGGIFTKSSDVGADLVGKVEQNLPEDDPRNAGAIADNVGDQVGDIAGLGSDLFESFVGSLVAGVILALSTYNEDTENPTDYRGVAFTLFVGFVGIIAAIFGALSVRTRKDVEVKQTVLLNALRRGVAITAILILIGTLIGGVLIFSDDKKEGYKLFGCVAIGLIVGLLIGFWTEYYTSYDYSPTLKVSRMGLYGAAPVVIQGTSLGLISTSFPVIGIVVAILTTYTLKGVFGTAIAALGLLSTLGFTLATDAYGPIADNAGGISEMSNQPKKIRDLTDQLDALGNTNAALGKAFCVTSATITSLALIEAYREYSGIEHLNVLNPVSLAGLLIGGLLPCLFSSLTMSAVCRGASEVINEVRRQFNEIPGLLEGTAKCDPEICVSKCTKRALIDMIVPGILILFSPLAVGFLLGNEALGSMLIGTVVVGNCLAIYFANSGGSWDNAKKACECGMLGEDHAKGSETHKALVVGDTVGDPFKDVSGPSIDVLCKLMANLSLMLGKRFTKGYDQWVTGLIIVILEALLIGIYYLVINKFDKSKMIGDESGDDLSIDNSGTDSGDKDTLLENQENIDLDENEKSSGSEIEMDSD</sequence>
<evidence type="ECO:0000256" key="11">
    <source>
        <dbReference type="SAM" id="Phobius"/>
    </source>
</evidence>
<dbReference type="InterPro" id="IPR004131">
    <property type="entry name" value="PPase-energised_H-pump"/>
</dbReference>
<evidence type="ECO:0000256" key="6">
    <source>
        <dbReference type="ARBA" id="ARBA00022967"/>
    </source>
</evidence>
<dbReference type="HAMAP" id="MF_01129">
    <property type="entry name" value="PPase_energized_pump"/>
    <property type="match status" value="1"/>
</dbReference>
<keyword evidence="13" id="KW-1185">Reference proteome</keyword>
<gene>
    <name evidence="12" type="ORF">M0813_08005</name>
</gene>
<feature type="transmembrane region" description="Helical" evidence="11">
    <location>
        <begin position="595"/>
        <end position="614"/>
    </location>
</feature>
<dbReference type="Proteomes" id="UP001150062">
    <property type="component" value="Unassembled WGS sequence"/>
</dbReference>
<feature type="transmembrane region" description="Helical" evidence="11">
    <location>
        <begin position="407"/>
        <end position="427"/>
    </location>
</feature>
<dbReference type="PANTHER" id="PTHR31998">
    <property type="entry name" value="K(+)-INSENSITIVE PYROPHOSPHATE-ENERGIZED PROTON PUMP"/>
    <property type="match status" value="1"/>
</dbReference>
<feature type="transmembrane region" description="Helical" evidence="11">
    <location>
        <begin position="130"/>
        <end position="157"/>
    </location>
</feature>
<keyword evidence="9 11" id="KW-0472">Membrane</keyword>
<evidence type="ECO:0000256" key="5">
    <source>
        <dbReference type="ARBA" id="ARBA00022842"/>
    </source>
</evidence>
<dbReference type="Pfam" id="PF03030">
    <property type="entry name" value="H_PPase"/>
    <property type="match status" value="1"/>
</dbReference>
<evidence type="ECO:0000256" key="10">
    <source>
        <dbReference type="SAM" id="MobiDB-lite"/>
    </source>
</evidence>
<dbReference type="EC" id="7.1.3.1" evidence="2"/>
<reference evidence="12" key="1">
    <citation type="submission" date="2022-08" db="EMBL/GenBank/DDBJ databases">
        <title>Novel sulfate-reducing endosymbionts in the free-living metamonad Anaeramoeba.</title>
        <authorList>
            <person name="Jerlstrom-Hultqvist J."/>
            <person name="Cepicka I."/>
            <person name="Gallot-Lavallee L."/>
            <person name="Salas-Leiva D."/>
            <person name="Curtis B.A."/>
            <person name="Zahonova K."/>
            <person name="Pipaliya S."/>
            <person name="Dacks J."/>
            <person name="Roger A.J."/>
        </authorList>
    </citation>
    <scope>NUCLEOTIDE SEQUENCE</scope>
    <source>
        <strain evidence="12">Schooner1</strain>
    </source>
</reference>
<feature type="transmembrane region" description="Helical" evidence="11">
    <location>
        <begin position="303"/>
        <end position="323"/>
    </location>
</feature>
<keyword evidence="4 11" id="KW-0812">Transmembrane</keyword>
<feature type="transmembrane region" description="Helical" evidence="11">
    <location>
        <begin position="688"/>
        <end position="708"/>
    </location>
</feature>
<feature type="transmembrane region" description="Helical" evidence="11">
    <location>
        <begin position="499"/>
        <end position="518"/>
    </location>
</feature>
<evidence type="ECO:0000256" key="4">
    <source>
        <dbReference type="ARBA" id="ARBA00022692"/>
    </source>
</evidence>
<accession>A0ABQ8X8R3</accession>
<evidence type="ECO:0000313" key="12">
    <source>
        <dbReference type="EMBL" id="KAJ6229088.1"/>
    </source>
</evidence>
<feature type="transmembrane region" description="Helical" evidence="11">
    <location>
        <begin position="370"/>
        <end position="400"/>
    </location>
</feature>
<evidence type="ECO:0000256" key="3">
    <source>
        <dbReference type="ARBA" id="ARBA00022448"/>
    </source>
</evidence>
<comment type="caution">
    <text evidence="12">The sequence shown here is derived from an EMBL/GenBank/DDBJ whole genome shotgun (WGS) entry which is preliminary data.</text>
</comment>
<feature type="region of interest" description="Disordered" evidence="10">
    <location>
        <begin position="722"/>
        <end position="766"/>
    </location>
</feature>
<feature type="transmembrane region" description="Helical" evidence="11">
    <location>
        <begin position="63"/>
        <end position="82"/>
    </location>
</feature>
<feature type="transmembrane region" description="Helical" evidence="11">
    <location>
        <begin position="88"/>
        <end position="109"/>
    </location>
</feature>
<dbReference type="EMBL" id="JAOAOG010000323">
    <property type="protein sequence ID" value="KAJ6229088.1"/>
    <property type="molecule type" value="Genomic_DNA"/>
</dbReference>
<organism evidence="12 13">
    <name type="scientific">Anaeramoeba flamelloides</name>
    <dbReference type="NCBI Taxonomy" id="1746091"/>
    <lineage>
        <taxon>Eukaryota</taxon>
        <taxon>Metamonada</taxon>
        <taxon>Anaeramoebidae</taxon>
        <taxon>Anaeramoeba</taxon>
    </lineage>
</organism>
<feature type="transmembrane region" description="Helical" evidence="11">
    <location>
        <begin position="330"/>
        <end position="350"/>
    </location>
</feature>
<keyword evidence="5" id="KW-0460">Magnesium</keyword>
<feature type="transmembrane region" description="Helical" evidence="11">
    <location>
        <begin position="571"/>
        <end position="589"/>
    </location>
</feature>
<feature type="transmembrane region" description="Helical" evidence="11">
    <location>
        <begin position="12"/>
        <end position="33"/>
    </location>
</feature>
<evidence type="ECO:0000256" key="9">
    <source>
        <dbReference type="ARBA" id="ARBA00023136"/>
    </source>
</evidence>
<evidence type="ECO:0000256" key="1">
    <source>
        <dbReference type="ARBA" id="ARBA00004127"/>
    </source>
</evidence>
<name>A0ABQ8X8R3_9EUKA</name>
<evidence type="ECO:0000313" key="13">
    <source>
        <dbReference type="Proteomes" id="UP001150062"/>
    </source>
</evidence>
<feature type="transmembrane region" description="Helical" evidence="11">
    <location>
        <begin position="261"/>
        <end position="283"/>
    </location>
</feature>
<keyword evidence="8" id="KW-0406">Ion transport</keyword>
<protein>
    <recommendedName>
        <fullName evidence="2">H(+)-exporting diphosphatase</fullName>
        <ecNumber evidence="2">7.1.3.1</ecNumber>
    </recommendedName>
</protein>